<feature type="chain" id="PRO_5032832182" description="G-protein coupled receptors family 2 profile 2 domain-containing protein" evidence="7">
    <location>
        <begin position="24"/>
        <end position="743"/>
    </location>
</feature>
<comment type="subcellular location">
    <subcellularLocation>
        <location evidence="1">Membrane</location>
        <topology evidence="1">Multi-pass membrane protein</topology>
    </subcellularLocation>
</comment>
<feature type="compositionally biased region" description="Polar residues" evidence="5">
    <location>
        <begin position="698"/>
        <end position="721"/>
    </location>
</feature>
<feature type="region of interest" description="Disordered" evidence="5">
    <location>
        <begin position="603"/>
        <end position="663"/>
    </location>
</feature>
<accession>A0A818PJV0</accession>
<feature type="transmembrane region" description="Helical" evidence="6">
    <location>
        <begin position="445"/>
        <end position="468"/>
    </location>
</feature>
<dbReference type="SUPFAM" id="SSF81321">
    <property type="entry name" value="Family A G protein-coupled receptor-like"/>
    <property type="match status" value="1"/>
</dbReference>
<feature type="region of interest" description="Disordered" evidence="5">
    <location>
        <begin position="698"/>
        <end position="743"/>
    </location>
</feature>
<dbReference type="PROSITE" id="PS50261">
    <property type="entry name" value="G_PROTEIN_RECEP_F2_4"/>
    <property type="match status" value="1"/>
</dbReference>
<dbReference type="Pfam" id="PF00002">
    <property type="entry name" value="7tm_2"/>
    <property type="match status" value="1"/>
</dbReference>
<dbReference type="Proteomes" id="UP000663881">
    <property type="component" value="Unassembled WGS sequence"/>
</dbReference>
<reference evidence="9" key="1">
    <citation type="submission" date="2021-02" db="EMBL/GenBank/DDBJ databases">
        <authorList>
            <person name="Nowell W R."/>
        </authorList>
    </citation>
    <scope>NUCLEOTIDE SEQUENCE</scope>
</reference>
<protein>
    <recommendedName>
        <fullName evidence="8">G-protein coupled receptors family 2 profile 2 domain-containing protein</fullName>
    </recommendedName>
</protein>
<evidence type="ECO:0000313" key="10">
    <source>
        <dbReference type="Proteomes" id="UP000663881"/>
    </source>
</evidence>
<feature type="transmembrane region" description="Helical" evidence="6">
    <location>
        <begin position="187"/>
        <end position="210"/>
    </location>
</feature>
<evidence type="ECO:0000256" key="6">
    <source>
        <dbReference type="SAM" id="Phobius"/>
    </source>
</evidence>
<feature type="transmembrane region" description="Helical" evidence="6">
    <location>
        <begin position="266"/>
        <end position="290"/>
    </location>
</feature>
<dbReference type="InterPro" id="IPR017981">
    <property type="entry name" value="GPCR_2-like_7TM"/>
</dbReference>
<keyword evidence="7" id="KW-0732">Signal</keyword>
<dbReference type="GO" id="GO:0005886">
    <property type="term" value="C:plasma membrane"/>
    <property type="evidence" value="ECO:0007669"/>
    <property type="project" value="TreeGrafter"/>
</dbReference>
<dbReference type="Gene3D" id="1.20.1070.10">
    <property type="entry name" value="Rhodopsin 7-helix transmembrane proteins"/>
    <property type="match status" value="1"/>
</dbReference>
<evidence type="ECO:0000313" key="9">
    <source>
        <dbReference type="EMBL" id="CAF3620963.1"/>
    </source>
</evidence>
<dbReference type="AlphaFoldDB" id="A0A818PJV0"/>
<evidence type="ECO:0000259" key="8">
    <source>
        <dbReference type="PROSITE" id="PS50261"/>
    </source>
</evidence>
<dbReference type="InterPro" id="IPR050332">
    <property type="entry name" value="GPCR_2"/>
</dbReference>
<evidence type="ECO:0000256" key="3">
    <source>
        <dbReference type="ARBA" id="ARBA00022989"/>
    </source>
</evidence>
<feature type="transmembrane region" description="Helical" evidence="6">
    <location>
        <begin position="334"/>
        <end position="352"/>
    </location>
</feature>
<organism evidence="9 10">
    <name type="scientific">Adineta steineri</name>
    <dbReference type="NCBI Taxonomy" id="433720"/>
    <lineage>
        <taxon>Eukaryota</taxon>
        <taxon>Metazoa</taxon>
        <taxon>Spiralia</taxon>
        <taxon>Gnathifera</taxon>
        <taxon>Rotifera</taxon>
        <taxon>Eurotatoria</taxon>
        <taxon>Bdelloidea</taxon>
        <taxon>Adinetida</taxon>
        <taxon>Adinetidae</taxon>
        <taxon>Adineta</taxon>
    </lineage>
</organism>
<feature type="compositionally biased region" description="Basic and acidic residues" evidence="5">
    <location>
        <begin position="722"/>
        <end position="743"/>
    </location>
</feature>
<feature type="domain" description="G-protein coupled receptors family 2 profile 2" evidence="8">
    <location>
        <begin position="249"/>
        <end position="505"/>
    </location>
</feature>
<dbReference type="InterPro" id="IPR000832">
    <property type="entry name" value="GPCR_2_secretin-like"/>
</dbReference>
<feature type="compositionally biased region" description="Polar residues" evidence="5">
    <location>
        <begin position="619"/>
        <end position="636"/>
    </location>
</feature>
<keyword evidence="4 6" id="KW-0472">Membrane</keyword>
<feature type="transmembrane region" description="Helical" evidence="6">
    <location>
        <begin position="401"/>
        <end position="424"/>
    </location>
</feature>
<feature type="transmembrane region" description="Helical" evidence="6">
    <location>
        <begin position="480"/>
        <end position="504"/>
    </location>
</feature>
<dbReference type="GO" id="GO:0007166">
    <property type="term" value="P:cell surface receptor signaling pathway"/>
    <property type="evidence" value="ECO:0007669"/>
    <property type="project" value="InterPro"/>
</dbReference>
<dbReference type="GO" id="GO:0008528">
    <property type="term" value="F:G protein-coupled peptide receptor activity"/>
    <property type="evidence" value="ECO:0007669"/>
    <property type="project" value="TreeGrafter"/>
</dbReference>
<evidence type="ECO:0000256" key="4">
    <source>
        <dbReference type="ARBA" id="ARBA00023136"/>
    </source>
</evidence>
<dbReference type="PANTHER" id="PTHR45620:SF1">
    <property type="entry name" value="G-PROTEIN COUPLED RECEPTORS FAMILY 2 PROFILE 2 DOMAIN-CONTAINING PROTEIN"/>
    <property type="match status" value="1"/>
</dbReference>
<gene>
    <name evidence="9" type="ORF">OKA104_LOCUS7617</name>
</gene>
<dbReference type="GO" id="GO:0007188">
    <property type="term" value="P:adenylate cyclase-modulating G protein-coupled receptor signaling pathway"/>
    <property type="evidence" value="ECO:0007669"/>
    <property type="project" value="TreeGrafter"/>
</dbReference>
<evidence type="ECO:0000256" key="7">
    <source>
        <dbReference type="SAM" id="SignalP"/>
    </source>
</evidence>
<feature type="transmembrane region" description="Helical" evidence="6">
    <location>
        <begin position="359"/>
        <end position="381"/>
    </location>
</feature>
<dbReference type="GO" id="GO:0017046">
    <property type="term" value="F:peptide hormone binding"/>
    <property type="evidence" value="ECO:0007669"/>
    <property type="project" value="TreeGrafter"/>
</dbReference>
<dbReference type="PANTHER" id="PTHR45620">
    <property type="entry name" value="PDF RECEPTOR-LIKE PROTEIN-RELATED"/>
    <property type="match status" value="1"/>
</dbReference>
<comment type="caution">
    <text evidence="9">The sequence shown here is derived from an EMBL/GenBank/DDBJ whole genome shotgun (WGS) entry which is preliminary data.</text>
</comment>
<name>A0A818PJV0_9BILA</name>
<dbReference type="PRINTS" id="PR00249">
    <property type="entry name" value="GPCRSECRETIN"/>
</dbReference>
<feature type="signal peptide" evidence="7">
    <location>
        <begin position="1"/>
        <end position="23"/>
    </location>
</feature>
<evidence type="ECO:0000256" key="1">
    <source>
        <dbReference type="ARBA" id="ARBA00004141"/>
    </source>
</evidence>
<sequence length="743" mass="86181">MNRYLIFMIIITLIIDLFQVTNQELIGQNDTILETTSLKLSLNEKVKGTKTNNMTNTSTPSSKTIMTPPNKHFREYLRCRQLKSLNTLRTPYSCPYDFEDDIRICWPATYNGTYAQADIEYDSGLNNFYDNVRDGVANCTLQRFCQSNGTWAMTTSPDIQCKICIGEGRPVTFNSISIKIETMSLSLSLLSLTIAVLCMINVKYVSYFYVKLFRLQPSDVKRIVYPPPRPPKPHFYVIPSNIPLICRCLLTFRRLHLPRNLLHMHLFFAFILRSIVKLVFIHLIIGGYPLTMMTYTRDKCGNIEIISKSSSLFHVIGCRILSSLFWYTDAVSQTFIFCEAMFLFTALTSHLFRDRGCLLFVLWGWLSPLVWLTMWIASHIITDKIKDRSTCWLEADTTTYFYYFFYVPYAFYLFINFGIFLYLVRLLYSKYQSNNAHTNRTGNRHLIKSILILIPLFGLHSICVMWIFYHKNQGHTKWYFIVVIFKAIFGDLQGFFTSLIYFYFNTEIRYEVLRQVQRTLLSNDTVRRSSAGDTLSTRLSVFRISFSRHRHSSIPMRNEKRRTTSSFSSRRTLTTRQICWRKFLAFICPCLISNVNKKLLEQEHEHRQAQHQQKRPSVEPNNYQLENSPGNPPNLTNDDDIGGISSPLLKQNRPSKGTIDNDGLTCDTLVVKNGIDDEVLSDEILSDENDVTIHQTSITGEHTSSISNHTPLPIRNNLTRSNSDEHLEEKSVSKDFIDNKSLE</sequence>
<proteinExistence type="predicted"/>
<keyword evidence="2 6" id="KW-0812">Transmembrane</keyword>
<keyword evidence="3 6" id="KW-1133">Transmembrane helix</keyword>
<evidence type="ECO:0000256" key="5">
    <source>
        <dbReference type="SAM" id="MobiDB-lite"/>
    </source>
</evidence>
<dbReference type="EMBL" id="CAJOAY010000297">
    <property type="protein sequence ID" value="CAF3620963.1"/>
    <property type="molecule type" value="Genomic_DNA"/>
</dbReference>
<evidence type="ECO:0000256" key="2">
    <source>
        <dbReference type="ARBA" id="ARBA00022692"/>
    </source>
</evidence>